<dbReference type="OrthoDB" id="330490at2157"/>
<dbReference type="InterPro" id="IPR036390">
    <property type="entry name" value="WH_DNA-bd_sf"/>
</dbReference>
<sequence length="264" mass="29528">MDTQRELAADLVRSPARIGILRHLRDGPATRYDLRDALDCSRTTVDRNIETLREKGWIADSVDGYELTTSGEIVLEEMSGYLETVGAAARLQPILRWMPPEAFDLDVRHLREAEVVVATESRPMAMVDRHAQAVESSPEIRMVTPVFSPQPLEAQYRNFDLPELDIEVVVPPTVASTFVSDSPAADRLAEMREAGAAEIFVTDEPIPYFVGLLGDLVQIGVDEDGQPRGLLESEADPVCEWAVEKFESYKRTAEPLERWADTEM</sequence>
<dbReference type="InterPro" id="IPR057527">
    <property type="entry name" value="HVO_A0261-like_N"/>
</dbReference>
<dbReference type="EMBL" id="CP031310">
    <property type="protein sequence ID" value="QCC50063.1"/>
    <property type="molecule type" value="Genomic_DNA"/>
</dbReference>
<evidence type="ECO:0000313" key="4">
    <source>
        <dbReference type="Proteomes" id="UP000296706"/>
    </source>
</evidence>
<organism evidence="3 4">
    <name type="scientific">Halapricum salinum</name>
    <dbReference type="NCBI Taxonomy" id="1457250"/>
    <lineage>
        <taxon>Archaea</taxon>
        <taxon>Methanobacteriati</taxon>
        <taxon>Methanobacteriota</taxon>
        <taxon>Stenosarchaea group</taxon>
        <taxon>Halobacteria</taxon>
        <taxon>Halobacteriales</taxon>
        <taxon>Haloarculaceae</taxon>
        <taxon>Halapricum</taxon>
    </lineage>
</organism>
<dbReference type="CDD" id="cd00090">
    <property type="entry name" value="HTH_ARSR"/>
    <property type="match status" value="1"/>
</dbReference>
<dbReference type="STRING" id="1457250.GCA_000755225_02691"/>
<feature type="domain" description="Methanogenesis regulatory protein FilR1 middle" evidence="1">
    <location>
        <begin position="123"/>
        <end position="251"/>
    </location>
</feature>
<dbReference type="SUPFAM" id="SSF46785">
    <property type="entry name" value="Winged helix' DNA-binding domain"/>
    <property type="match status" value="1"/>
</dbReference>
<dbReference type="InterPro" id="IPR013561">
    <property type="entry name" value="FilR1_middle_dom"/>
</dbReference>
<dbReference type="Proteomes" id="UP000296706">
    <property type="component" value="Chromosome"/>
</dbReference>
<accession>A0A4D6H888</accession>
<dbReference type="InterPro" id="IPR011991">
    <property type="entry name" value="ArsR-like_HTH"/>
</dbReference>
<evidence type="ECO:0000313" key="3">
    <source>
        <dbReference type="EMBL" id="QCC50063.1"/>
    </source>
</evidence>
<keyword evidence="4" id="KW-1185">Reference proteome</keyword>
<dbReference type="KEGG" id="hsn:DV733_01975"/>
<gene>
    <name evidence="3" type="ORF">DV733_01975</name>
</gene>
<name>A0A4D6H888_9EURY</name>
<protein>
    <submittedName>
        <fullName evidence="3">HTH domain-containing protein</fullName>
    </submittedName>
</protein>
<dbReference type="RefSeq" id="WP_049993507.1">
    <property type="nucleotide sequence ID" value="NZ_CP031310.1"/>
</dbReference>
<evidence type="ECO:0000259" key="1">
    <source>
        <dbReference type="Pfam" id="PF08350"/>
    </source>
</evidence>
<dbReference type="AlphaFoldDB" id="A0A4D6H888"/>
<dbReference type="Pfam" id="PF25213">
    <property type="entry name" value="HVO_A0261_N"/>
    <property type="match status" value="1"/>
</dbReference>
<dbReference type="Gene3D" id="1.10.10.10">
    <property type="entry name" value="Winged helix-like DNA-binding domain superfamily/Winged helix DNA-binding domain"/>
    <property type="match status" value="1"/>
</dbReference>
<dbReference type="Pfam" id="PF08350">
    <property type="entry name" value="FilR1_middle"/>
    <property type="match status" value="1"/>
</dbReference>
<proteinExistence type="predicted"/>
<feature type="domain" description="HVO-A0261-like N-terminal" evidence="2">
    <location>
        <begin position="6"/>
        <end position="90"/>
    </location>
</feature>
<reference evidence="3 4" key="1">
    <citation type="journal article" date="2019" name="Nat. Commun.">
        <title>A new type of DNA phosphorothioation-based antiviral system in archaea.</title>
        <authorList>
            <person name="Xiong L."/>
            <person name="Liu S."/>
            <person name="Chen S."/>
            <person name="Xiao Y."/>
            <person name="Zhu B."/>
            <person name="Gao Y."/>
            <person name="Zhang Y."/>
            <person name="Chen B."/>
            <person name="Luo J."/>
            <person name="Deng Z."/>
            <person name="Chen X."/>
            <person name="Wang L."/>
            <person name="Chen S."/>
        </authorList>
    </citation>
    <scope>NUCLEOTIDE SEQUENCE [LARGE SCALE GENOMIC DNA]</scope>
    <source>
        <strain evidence="3 4">CBA1105</strain>
    </source>
</reference>
<evidence type="ECO:0000259" key="2">
    <source>
        <dbReference type="Pfam" id="PF25213"/>
    </source>
</evidence>
<dbReference type="InterPro" id="IPR036388">
    <property type="entry name" value="WH-like_DNA-bd_sf"/>
</dbReference>
<dbReference type="GeneID" id="39846597"/>